<gene>
    <name evidence="1" type="ORF">HPB47_025800</name>
</gene>
<dbReference type="EMBL" id="JABSTQ010009654">
    <property type="protein sequence ID" value="KAG0427126.1"/>
    <property type="molecule type" value="Genomic_DNA"/>
</dbReference>
<keyword evidence="2" id="KW-1185">Reference proteome</keyword>
<dbReference type="Proteomes" id="UP000805193">
    <property type="component" value="Unassembled WGS sequence"/>
</dbReference>
<reference evidence="1 2" key="1">
    <citation type="journal article" date="2020" name="Cell">
        <title>Large-Scale Comparative Analyses of Tick Genomes Elucidate Their Genetic Diversity and Vector Capacities.</title>
        <authorList>
            <consortium name="Tick Genome and Microbiome Consortium (TIGMIC)"/>
            <person name="Jia N."/>
            <person name="Wang J."/>
            <person name="Shi W."/>
            <person name="Du L."/>
            <person name="Sun Y."/>
            <person name="Zhan W."/>
            <person name="Jiang J.F."/>
            <person name="Wang Q."/>
            <person name="Zhang B."/>
            <person name="Ji P."/>
            <person name="Bell-Sakyi L."/>
            <person name="Cui X.M."/>
            <person name="Yuan T.T."/>
            <person name="Jiang B.G."/>
            <person name="Yang W.F."/>
            <person name="Lam T.T."/>
            <person name="Chang Q.C."/>
            <person name="Ding S.J."/>
            <person name="Wang X.J."/>
            <person name="Zhu J.G."/>
            <person name="Ruan X.D."/>
            <person name="Zhao L."/>
            <person name="Wei J.T."/>
            <person name="Ye R.Z."/>
            <person name="Que T.C."/>
            <person name="Du C.H."/>
            <person name="Zhou Y.H."/>
            <person name="Cheng J.X."/>
            <person name="Dai P.F."/>
            <person name="Guo W.B."/>
            <person name="Han X.H."/>
            <person name="Huang E.J."/>
            <person name="Li L.F."/>
            <person name="Wei W."/>
            <person name="Gao Y.C."/>
            <person name="Liu J.Z."/>
            <person name="Shao H.Z."/>
            <person name="Wang X."/>
            <person name="Wang C.C."/>
            <person name="Yang T.C."/>
            <person name="Huo Q.B."/>
            <person name="Li W."/>
            <person name="Chen H.Y."/>
            <person name="Chen S.E."/>
            <person name="Zhou L.G."/>
            <person name="Ni X.B."/>
            <person name="Tian J.H."/>
            <person name="Sheng Y."/>
            <person name="Liu T."/>
            <person name="Pan Y.S."/>
            <person name="Xia L.Y."/>
            <person name="Li J."/>
            <person name="Zhao F."/>
            <person name="Cao W.C."/>
        </authorList>
    </citation>
    <scope>NUCLEOTIDE SEQUENCE [LARGE SCALE GENOMIC DNA]</scope>
    <source>
        <strain evidence="1">Iper-2018</strain>
    </source>
</reference>
<sequence length="123" mass="13238">MAAYNRLQITWPLFRLRTGRPDASSELATDHQGRDTRGPFRWRGGRVPGVGSERCTRQAGPSSAGPWDPIDAVTSSDDAATPGPRPFGCSVRHTRAPHPRFDSEAAATTSTTSSHVLQLQGPS</sequence>
<evidence type="ECO:0000313" key="2">
    <source>
        <dbReference type="Proteomes" id="UP000805193"/>
    </source>
</evidence>
<comment type="caution">
    <text evidence="1">The sequence shown here is derived from an EMBL/GenBank/DDBJ whole genome shotgun (WGS) entry which is preliminary data.</text>
</comment>
<proteinExistence type="predicted"/>
<organism evidence="1 2">
    <name type="scientific">Ixodes persulcatus</name>
    <name type="common">Taiga tick</name>
    <dbReference type="NCBI Taxonomy" id="34615"/>
    <lineage>
        <taxon>Eukaryota</taxon>
        <taxon>Metazoa</taxon>
        <taxon>Ecdysozoa</taxon>
        <taxon>Arthropoda</taxon>
        <taxon>Chelicerata</taxon>
        <taxon>Arachnida</taxon>
        <taxon>Acari</taxon>
        <taxon>Parasitiformes</taxon>
        <taxon>Ixodida</taxon>
        <taxon>Ixodoidea</taxon>
        <taxon>Ixodidae</taxon>
        <taxon>Ixodinae</taxon>
        <taxon>Ixodes</taxon>
    </lineage>
</organism>
<accession>A0AC60Q0W8</accession>
<name>A0AC60Q0W8_IXOPE</name>
<protein>
    <submittedName>
        <fullName evidence="1">Uncharacterized protein</fullName>
    </submittedName>
</protein>
<evidence type="ECO:0000313" key="1">
    <source>
        <dbReference type="EMBL" id="KAG0427126.1"/>
    </source>
</evidence>